<keyword evidence="6 8" id="KW-0472">Membrane</keyword>
<comment type="subcellular location">
    <subcellularLocation>
        <location evidence="7">Endomembrane system</location>
        <topology evidence="7">Single-pass membrane protein</topology>
    </subcellularLocation>
</comment>
<proteinExistence type="predicted"/>
<comment type="caution">
    <text evidence="9">The sequence shown here is derived from an EMBL/GenBank/DDBJ whole genome shotgun (WGS) entry which is preliminary data.</text>
</comment>
<keyword evidence="4 8" id="KW-1133">Transmembrane helix</keyword>
<name>A0A0H1R1J4_9EURY</name>
<dbReference type="GO" id="GO:0012505">
    <property type="term" value="C:endomembrane system"/>
    <property type="evidence" value="ECO:0007669"/>
    <property type="project" value="UniProtKB-SubCell"/>
</dbReference>
<accession>A0A0H1R1J4</accession>
<evidence type="ECO:0000313" key="9">
    <source>
        <dbReference type="EMBL" id="KLK89070.1"/>
    </source>
</evidence>
<sequence>MMDYKETLEEVKSFKIEEELFKKYWRVLKLARTPTRDEFSKIAIVAAAGIMLIGLVGFIIYEIMLVLPK</sequence>
<protein>
    <submittedName>
        <fullName evidence="9">Preprotein translocase</fullName>
    </submittedName>
</protein>
<evidence type="ECO:0000256" key="8">
    <source>
        <dbReference type="SAM" id="Phobius"/>
    </source>
</evidence>
<dbReference type="NCBIfam" id="TIGR00327">
    <property type="entry name" value="secE_euk_arch"/>
    <property type="match status" value="1"/>
</dbReference>
<keyword evidence="5" id="KW-0811">Translocation</keyword>
<dbReference type="GO" id="GO:0006886">
    <property type="term" value="P:intracellular protein transport"/>
    <property type="evidence" value="ECO:0007669"/>
    <property type="project" value="InterPro"/>
</dbReference>
<dbReference type="GO" id="GO:0008320">
    <property type="term" value="F:protein transmembrane transporter activity"/>
    <property type="evidence" value="ECO:0007669"/>
    <property type="project" value="InterPro"/>
</dbReference>
<dbReference type="InterPro" id="IPR008158">
    <property type="entry name" value="Translocase_Sec61-g"/>
</dbReference>
<evidence type="ECO:0000256" key="6">
    <source>
        <dbReference type="ARBA" id="ARBA00023136"/>
    </source>
</evidence>
<keyword evidence="1" id="KW-0813">Transport</keyword>
<dbReference type="GO" id="GO:0016020">
    <property type="term" value="C:membrane"/>
    <property type="evidence" value="ECO:0007669"/>
    <property type="project" value="InterPro"/>
</dbReference>
<evidence type="ECO:0000256" key="2">
    <source>
        <dbReference type="ARBA" id="ARBA00022692"/>
    </source>
</evidence>
<dbReference type="AlphaFoldDB" id="A0A0H1R1J4"/>
<dbReference type="RefSeq" id="WP_011843253.1">
    <property type="nucleotide sequence ID" value="NZ_JXOJ01000001.1"/>
</dbReference>
<keyword evidence="2 8" id="KW-0812">Transmembrane</keyword>
<keyword evidence="3" id="KW-0653">Protein transport</keyword>
<evidence type="ECO:0000313" key="10">
    <source>
        <dbReference type="Proteomes" id="UP000035301"/>
    </source>
</evidence>
<dbReference type="Proteomes" id="UP000035301">
    <property type="component" value="Unassembled WGS sequence"/>
</dbReference>
<feature type="transmembrane region" description="Helical" evidence="8">
    <location>
        <begin position="42"/>
        <end position="67"/>
    </location>
</feature>
<dbReference type="GO" id="GO:0006605">
    <property type="term" value="P:protein targeting"/>
    <property type="evidence" value="ECO:0007669"/>
    <property type="project" value="InterPro"/>
</dbReference>
<reference evidence="9 10" key="1">
    <citation type="journal article" date="2015" name="Int. J. Syst. Evol. Microbiol.">
        <title>Methanoculleus sediminis sp. nov., a methanogen from sediments near a submarine mud volcano.</title>
        <authorList>
            <person name="Chen S.C."/>
            <person name="Chen M.F."/>
            <person name="Lai M.C."/>
            <person name="Weng C.Y."/>
            <person name="Wu S.Y."/>
            <person name="Lin S."/>
            <person name="Yang T.F."/>
            <person name="Chen P.C."/>
        </authorList>
    </citation>
    <scope>NUCLEOTIDE SEQUENCE [LARGE SCALE GENOMIC DNA]</scope>
    <source>
        <strain evidence="9 10">S3Fa</strain>
    </source>
</reference>
<dbReference type="EMBL" id="JXOJ01000001">
    <property type="protein sequence ID" value="KLK89070.1"/>
    <property type="molecule type" value="Genomic_DNA"/>
</dbReference>
<dbReference type="NCBIfam" id="NF006912">
    <property type="entry name" value="PRK09400.2-3"/>
    <property type="match status" value="1"/>
</dbReference>
<dbReference type="Pfam" id="PF00584">
    <property type="entry name" value="SecE"/>
    <property type="match status" value="1"/>
</dbReference>
<dbReference type="InterPro" id="IPR023391">
    <property type="entry name" value="Prot_translocase_SecE_dom_sf"/>
</dbReference>
<keyword evidence="10" id="KW-1185">Reference proteome</keyword>
<evidence type="ECO:0000256" key="1">
    <source>
        <dbReference type="ARBA" id="ARBA00022448"/>
    </source>
</evidence>
<organism evidence="9 10">
    <name type="scientific">Methanoculleus sediminis</name>
    <dbReference type="NCBI Taxonomy" id="1550566"/>
    <lineage>
        <taxon>Archaea</taxon>
        <taxon>Methanobacteriati</taxon>
        <taxon>Methanobacteriota</taxon>
        <taxon>Stenosarchaea group</taxon>
        <taxon>Methanomicrobia</taxon>
        <taxon>Methanomicrobiales</taxon>
        <taxon>Methanomicrobiaceae</taxon>
        <taxon>Methanoculleus</taxon>
    </lineage>
</organism>
<evidence type="ECO:0000256" key="5">
    <source>
        <dbReference type="ARBA" id="ARBA00023010"/>
    </source>
</evidence>
<dbReference type="OrthoDB" id="52835at2157"/>
<dbReference type="Gene3D" id="1.20.5.820">
    <property type="entry name" value="Preprotein translocase SecE subunit"/>
    <property type="match status" value="1"/>
</dbReference>
<dbReference type="SUPFAM" id="SSF103456">
    <property type="entry name" value="Preprotein translocase SecE subunit"/>
    <property type="match status" value="1"/>
</dbReference>
<evidence type="ECO:0000256" key="4">
    <source>
        <dbReference type="ARBA" id="ARBA00022989"/>
    </source>
</evidence>
<gene>
    <name evidence="9" type="ORF">SZ63_01040</name>
</gene>
<evidence type="ECO:0000256" key="7">
    <source>
        <dbReference type="ARBA" id="ARBA00037847"/>
    </source>
</evidence>
<dbReference type="PATRIC" id="fig|1550566.3.peg.227"/>
<evidence type="ECO:0000256" key="3">
    <source>
        <dbReference type="ARBA" id="ARBA00022927"/>
    </source>
</evidence>
<dbReference type="GeneID" id="4846196"/>
<dbReference type="InterPro" id="IPR001901">
    <property type="entry name" value="Translocase_SecE/Sec61-g"/>
</dbReference>
<dbReference type="STRING" id="1550566.SZ63_01040"/>